<keyword evidence="1" id="KW-0472">Membrane</keyword>
<reference evidence="2 3" key="1">
    <citation type="submission" date="2018-10" db="EMBL/GenBank/DDBJ databases">
        <title>Genomic Encyclopedia of Archaeal and Bacterial Type Strains, Phase II (KMG-II): from individual species to whole genera.</title>
        <authorList>
            <person name="Goeker M."/>
        </authorList>
    </citation>
    <scope>NUCLEOTIDE SEQUENCE [LARGE SCALE GENOMIC DNA]</scope>
    <source>
        <strain evidence="2 3">DSM 11927</strain>
    </source>
</reference>
<dbReference type="RefSeq" id="WP_121304045.1">
    <property type="nucleotide sequence ID" value="NZ_RBWW01000002.1"/>
</dbReference>
<keyword evidence="1" id="KW-0812">Transmembrane</keyword>
<name>A0A495QVF6_9EURY</name>
<feature type="transmembrane region" description="Helical" evidence="1">
    <location>
        <begin position="12"/>
        <end position="30"/>
    </location>
</feature>
<evidence type="ECO:0000313" key="3">
    <source>
        <dbReference type="Proteomes" id="UP000268233"/>
    </source>
</evidence>
<comment type="caution">
    <text evidence="2">The sequence shown here is derived from an EMBL/GenBank/DDBJ whole genome shotgun (WGS) entry which is preliminary data.</text>
</comment>
<accession>A0A495QVF6</accession>
<proteinExistence type="predicted"/>
<keyword evidence="1" id="KW-1133">Transmembrane helix</keyword>
<dbReference type="Proteomes" id="UP000268233">
    <property type="component" value="Unassembled WGS sequence"/>
</dbReference>
<sequence>MTEAARLGEAIGSGLLLFMVLMALASPLVYRGWQTRKEYQEIIRLPSLSSATVSDGELAKLSGQIKDTDQKITSPVQSTECELAFWKVATLRRYDIFNHMSYWSVAGIGIDAETLVIAGETKNVRISNVSREKNLSATDELKHLLGSGEESILNSIATELDPPEFEDRRTPSEGWPQKYDELGGRIELEAETADSPGVFGWVLNAVRTPEGTAQFQETTMSAGDTVTVVGRVVDIQNGRVRLQGSGSVDPIITKSSPSDLEAKHRRAYLIQLYAIPVFVTALSSLAAVGVFL</sequence>
<evidence type="ECO:0000256" key="1">
    <source>
        <dbReference type="SAM" id="Phobius"/>
    </source>
</evidence>
<organism evidence="2 3">
    <name type="scientific">Haloarcula quadrata</name>
    <dbReference type="NCBI Taxonomy" id="182779"/>
    <lineage>
        <taxon>Archaea</taxon>
        <taxon>Methanobacteriati</taxon>
        <taxon>Methanobacteriota</taxon>
        <taxon>Stenosarchaea group</taxon>
        <taxon>Halobacteria</taxon>
        <taxon>Halobacteriales</taxon>
        <taxon>Haloarculaceae</taxon>
        <taxon>Haloarcula</taxon>
    </lineage>
</organism>
<evidence type="ECO:0000313" key="2">
    <source>
        <dbReference type="EMBL" id="RKS78141.1"/>
    </source>
</evidence>
<dbReference type="EMBL" id="RBWW01000002">
    <property type="protein sequence ID" value="RKS78141.1"/>
    <property type="molecule type" value="Genomic_DNA"/>
</dbReference>
<protein>
    <submittedName>
        <fullName evidence="2">Uncharacterized protein</fullName>
    </submittedName>
</protein>
<keyword evidence="3" id="KW-1185">Reference proteome</keyword>
<gene>
    <name evidence="2" type="ORF">BDK61_3790</name>
</gene>
<feature type="transmembrane region" description="Helical" evidence="1">
    <location>
        <begin position="272"/>
        <end position="291"/>
    </location>
</feature>
<dbReference type="AlphaFoldDB" id="A0A495QVF6"/>